<gene>
    <name evidence="1" type="ORF">A9Q84_15975</name>
</gene>
<accession>A0A1Y5F4D8</accession>
<dbReference type="EMBL" id="MAAO01000008">
    <property type="protein sequence ID" value="OUR95334.1"/>
    <property type="molecule type" value="Genomic_DNA"/>
</dbReference>
<comment type="caution">
    <text evidence="1">The sequence shown here is derived from an EMBL/GenBank/DDBJ whole genome shotgun (WGS) entry which is preliminary data.</text>
</comment>
<name>A0A1Y5F4D8_9BACT</name>
<sequence length="122" mass="13858">MSENLSTEKVIIDEVAIRKTCMGDEELLLDICSTILNDLPVHIDSIYDSIERREGKLLASHSHKFNGSIKYFYAHRVSSVLKELESMGSSGKFDEVDMLFDKLKEEAGIFKASVIEFQKKLL</sequence>
<evidence type="ECO:0000313" key="1">
    <source>
        <dbReference type="EMBL" id="OUR95334.1"/>
    </source>
</evidence>
<dbReference type="InterPro" id="IPR036641">
    <property type="entry name" value="HPT_dom_sf"/>
</dbReference>
<dbReference type="SUPFAM" id="SSF47226">
    <property type="entry name" value="Histidine-containing phosphotransfer domain, HPT domain"/>
    <property type="match status" value="1"/>
</dbReference>
<dbReference type="Proteomes" id="UP000196531">
    <property type="component" value="Unassembled WGS sequence"/>
</dbReference>
<dbReference type="GO" id="GO:0000160">
    <property type="term" value="P:phosphorelay signal transduction system"/>
    <property type="evidence" value="ECO:0007669"/>
    <property type="project" value="InterPro"/>
</dbReference>
<dbReference type="AlphaFoldDB" id="A0A1Y5F4D8"/>
<evidence type="ECO:0008006" key="3">
    <source>
        <dbReference type="Google" id="ProtNLM"/>
    </source>
</evidence>
<organism evidence="1 2">
    <name type="scientific">Halobacteriovorax marinus</name>
    <dbReference type="NCBI Taxonomy" id="97084"/>
    <lineage>
        <taxon>Bacteria</taxon>
        <taxon>Pseudomonadati</taxon>
        <taxon>Bdellovibrionota</taxon>
        <taxon>Bacteriovoracia</taxon>
        <taxon>Bacteriovoracales</taxon>
        <taxon>Halobacteriovoraceae</taxon>
        <taxon>Halobacteriovorax</taxon>
    </lineage>
</organism>
<dbReference type="Gene3D" id="1.20.120.160">
    <property type="entry name" value="HPT domain"/>
    <property type="match status" value="1"/>
</dbReference>
<evidence type="ECO:0000313" key="2">
    <source>
        <dbReference type="Proteomes" id="UP000196531"/>
    </source>
</evidence>
<reference evidence="2" key="1">
    <citation type="journal article" date="2017" name="Proc. Natl. Acad. Sci. U.S.A.">
        <title>Simulation of Deepwater Horizon oil plume reveals substrate specialization within a complex community of hydrocarbon-degraders.</title>
        <authorList>
            <person name="Hu P."/>
            <person name="Dubinsky E.A."/>
            <person name="Probst A.J."/>
            <person name="Wang J."/>
            <person name="Sieber C.M.K."/>
            <person name="Tom L.M."/>
            <person name="Gardinali P."/>
            <person name="Banfield J.F."/>
            <person name="Atlas R.M."/>
            <person name="Andersen G.L."/>
        </authorList>
    </citation>
    <scope>NUCLEOTIDE SEQUENCE [LARGE SCALE GENOMIC DNA]</scope>
</reference>
<protein>
    <recommendedName>
        <fullName evidence="3">HPt domain-containing protein</fullName>
    </recommendedName>
</protein>
<proteinExistence type="predicted"/>